<dbReference type="SUPFAM" id="SSF56349">
    <property type="entry name" value="DNA breaking-rejoining enzymes"/>
    <property type="match status" value="1"/>
</dbReference>
<feature type="domain" description="Core-binding (CB)" evidence="8">
    <location>
        <begin position="6"/>
        <end position="90"/>
    </location>
</feature>
<dbReference type="Gene3D" id="1.10.443.10">
    <property type="entry name" value="Intergrase catalytic core"/>
    <property type="match status" value="1"/>
</dbReference>
<evidence type="ECO:0000256" key="2">
    <source>
        <dbReference type="ARBA" id="ARBA00008857"/>
    </source>
</evidence>
<dbReference type="PROSITE" id="PS51898">
    <property type="entry name" value="TYR_RECOMBINASE"/>
    <property type="match status" value="1"/>
</dbReference>
<comment type="similarity">
    <text evidence="2">Belongs to the 'phage' integrase family.</text>
</comment>
<dbReference type="InterPro" id="IPR002104">
    <property type="entry name" value="Integrase_catalytic"/>
</dbReference>
<evidence type="ECO:0000256" key="6">
    <source>
        <dbReference type="PROSITE-ProRule" id="PRU01248"/>
    </source>
</evidence>
<sequence>MSKYYLNLINQLNRLYRHNRAGSYRTRARYYEAMQRFCRFLAERYHLERLANIGPKHLVAYVAFLQESGKSPSTIKTDLAAIRFFHDLMAAPRHQLPDNGDLLLQRRTFGGVDRTWSREEFQRMLAEALRLGREDYVTILYLARYAGLRIHECFRIDTATAEQAIREGAITIKGKGGLVRTVPLHPILVSRLELALQATPRGHKLFVPDGVQTHTAIQQLQSFIRTHRPGAQDTGSARPMTFHGLRHTCAAEWYQERIAAGATPYEARKAVSQLLGHGRDDVTRIYLASLQEPRTAAPLSGAAAPFKMDGQEGGR</sequence>
<proteinExistence type="inferred from homology"/>
<dbReference type="PROSITE" id="PS51900">
    <property type="entry name" value="CB"/>
    <property type="match status" value="1"/>
</dbReference>
<feature type="domain" description="Tyr recombinase" evidence="7">
    <location>
        <begin position="111"/>
        <end position="300"/>
    </location>
</feature>
<accession>A0ABS2FX12</accession>
<evidence type="ECO:0000313" key="10">
    <source>
        <dbReference type="Proteomes" id="UP000719500"/>
    </source>
</evidence>
<dbReference type="RefSeq" id="WP_204804476.1">
    <property type="nucleotide sequence ID" value="NZ_JACSNX010000013.1"/>
</dbReference>
<dbReference type="Pfam" id="PF00589">
    <property type="entry name" value="Phage_integrase"/>
    <property type="match status" value="1"/>
</dbReference>
<evidence type="ECO:0000256" key="3">
    <source>
        <dbReference type="ARBA" id="ARBA00022908"/>
    </source>
</evidence>
<evidence type="ECO:0000256" key="4">
    <source>
        <dbReference type="ARBA" id="ARBA00023125"/>
    </source>
</evidence>
<protein>
    <submittedName>
        <fullName evidence="9">Tyrosine-type recombinase/integrase</fullName>
    </submittedName>
</protein>
<dbReference type="Gene3D" id="1.10.150.130">
    <property type="match status" value="1"/>
</dbReference>
<evidence type="ECO:0000313" key="9">
    <source>
        <dbReference type="EMBL" id="MBM6851571.1"/>
    </source>
</evidence>
<dbReference type="PANTHER" id="PTHR30349:SF41">
    <property type="entry name" value="INTEGRASE_RECOMBINASE PROTEIN MJ0367-RELATED"/>
    <property type="match status" value="1"/>
</dbReference>
<dbReference type="InterPro" id="IPR050090">
    <property type="entry name" value="Tyrosine_recombinase_XerCD"/>
</dbReference>
<evidence type="ECO:0000259" key="8">
    <source>
        <dbReference type="PROSITE" id="PS51900"/>
    </source>
</evidence>
<name>A0ABS2FX12_9FIRM</name>
<dbReference type="InterPro" id="IPR004107">
    <property type="entry name" value="Integrase_SAM-like_N"/>
</dbReference>
<keyword evidence="4 6" id="KW-0238">DNA-binding</keyword>
<dbReference type="InterPro" id="IPR013762">
    <property type="entry name" value="Integrase-like_cat_sf"/>
</dbReference>
<dbReference type="Proteomes" id="UP000719500">
    <property type="component" value="Unassembled WGS sequence"/>
</dbReference>
<dbReference type="InterPro" id="IPR010998">
    <property type="entry name" value="Integrase_recombinase_N"/>
</dbReference>
<gene>
    <name evidence="9" type="ORF">H9X91_09015</name>
</gene>
<reference evidence="9 10" key="1">
    <citation type="journal article" date="2021" name="Sci. Rep.">
        <title>The distribution of antibiotic resistance genes in chicken gut microbiota commensals.</title>
        <authorList>
            <person name="Juricova H."/>
            <person name="Matiasovicova J."/>
            <person name="Kubasova T."/>
            <person name="Cejkova D."/>
            <person name="Rychlik I."/>
        </authorList>
    </citation>
    <scope>NUCLEOTIDE SEQUENCE [LARGE SCALE GENOMIC DNA]</scope>
    <source>
        <strain evidence="9 10">An411</strain>
    </source>
</reference>
<dbReference type="Pfam" id="PF02899">
    <property type="entry name" value="Phage_int_SAM_1"/>
    <property type="match status" value="1"/>
</dbReference>
<comment type="caution">
    <text evidence="9">The sequence shown here is derived from an EMBL/GenBank/DDBJ whole genome shotgun (WGS) entry which is preliminary data.</text>
</comment>
<evidence type="ECO:0000259" key="7">
    <source>
        <dbReference type="PROSITE" id="PS51898"/>
    </source>
</evidence>
<dbReference type="PANTHER" id="PTHR30349">
    <property type="entry name" value="PHAGE INTEGRASE-RELATED"/>
    <property type="match status" value="1"/>
</dbReference>
<keyword evidence="5" id="KW-0233">DNA recombination</keyword>
<comment type="function">
    <text evidence="1">Site-specific tyrosine recombinase, which acts by catalyzing the cutting and rejoining of the recombining DNA molecules.</text>
</comment>
<keyword evidence="10" id="KW-1185">Reference proteome</keyword>
<evidence type="ECO:0000256" key="5">
    <source>
        <dbReference type="ARBA" id="ARBA00023172"/>
    </source>
</evidence>
<organism evidence="9 10">
    <name type="scientific">Oscillibacter valericigenes</name>
    <dbReference type="NCBI Taxonomy" id="351091"/>
    <lineage>
        <taxon>Bacteria</taxon>
        <taxon>Bacillati</taxon>
        <taxon>Bacillota</taxon>
        <taxon>Clostridia</taxon>
        <taxon>Eubacteriales</taxon>
        <taxon>Oscillospiraceae</taxon>
        <taxon>Oscillibacter</taxon>
    </lineage>
</organism>
<dbReference type="InterPro" id="IPR044068">
    <property type="entry name" value="CB"/>
</dbReference>
<evidence type="ECO:0000256" key="1">
    <source>
        <dbReference type="ARBA" id="ARBA00003283"/>
    </source>
</evidence>
<dbReference type="InterPro" id="IPR011010">
    <property type="entry name" value="DNA_brk_join_enz"/>
</dbReference>
<dbReference type="EMBL" id="JACSNX010000013">
    <property type="protein sequence ID" value="MBM6851571.1"/>
    <property type="molecule type" value="Genomic_DNA"/>
</dbReference>
<keyword evidence="3" id="KW-0229">DNA integration</keyword>